<dbReference type="SUPFAM" id="SSF53474">
    <property type="entry name" value="alpha/beta-Hydrolases"/>
    <property type="match status" value="1"/>
</dbReference>
<dbReference type="InterPro" id="IPR029058">
    <property type="entry name" value="AB_hydrolase_fold"/>
</dbReference>
<organism evidence="5 6">
    <name type="scientific">Talaromyces rugulosus</name>
    <name type="common">Penicillium rugulosum</name>
    <dbReference type="NCBI Taxonomy" id="121627"/>
    <lineage>
        <taxon>Eukaryota</taxon>
        <taxon>Fungi</taxon>
        <taxon>Dikarya</taxon>
        <taxon>Ascomycota</taxon>
        <taxon>Pezizomycotina</taxon>
        <taxon>Eurotiomycetes</taxon>
        <taxon>Eurotiomycetidae</taxon>
        <taxon>Eurotiales</taxon>
        <taxon>Trichocomaceae</taxon>
        <taxon>Talaromyces</taxon>
        <taxon>Talaromyces sect. Islandici</taxon>
    </lineage>
</organism>
<name>A0A7H8QNW5_TALRU</name>
<dbReference type="AlphaFoldDB" id="A0A7H8QNW5"/>
<evidence type="ECO:0000313" key="5">
    <source>
        <dbReference type="EMBL" id="QKX55546.1"/>
    </source>
</evidence>
<keyword evidence="2" id="KW-0732">Signal</keyword>
<evidence type="ECO:0000259" key="3">
    <source>
        <dbReference type="Pfam" id="PF01764"/>
    </source>
</evidence>
<dbReference type="EMBL" id="CP055899">
    <property type="protein sequence ID" value="QKX55546.1"/>
    <property type="molecule type" value="Genomic_DNA"/>
</dbReference>
<feature type="signal peptide" evidence="2">
    <location>
        <begin position="1"/>
        <end position="21"/>
    </location>
</feature>
<feature type="chain" id="PRO_5028826408" description="Fungal lipase-like domain-containing protein" evidence="2">
    <location>
        <begin position="22"/>
        <end position="680"/>
    </location>
</feature>
<dbReference type="InterPro" id="IPR005592">
    <property type="entry name" value="Mono/diacylglycerol_lipase_N"/>
</dbReference>
<feature type="compositionally biased region" description="Low complexity" evidence="1">
    <location>
        <begin position="364"/>
        <end position="382"/>
    </location>
</feature>
<dbReference type="CDD" id="cd00519">
    <property type="entry name" value="Lipase_3"/>
    <property type="match status" value="1"/>
</dbReference>
<evidence type="ECO:0000256" key="1">
    <source>
        <dbReference type="SAM" id="MobiDB-lite"/>
    </source>
</evidence>
<gene>
    <name evidence="5" type="ORF">TRUGW13939_02640</name>
</gene>
<dbReference type="GO" id="GO:0016042">
    <property type="term" value="P:lipid catabolic process"/>
    <property type="evidence" value="ECO:0007669"/>
    <property type="project" value="InterPro"/>
</dbReference>
<dbReference type="PANTHER" id="PTHR37490:SF3">
    <property type="entry name" value="DUF3431 DOMAIN CONTAINING PROTEIN"/>
    <property type="match status" value="1"/>
</dbReference>
<proteinExistence type="predicted"/>
<dbReference type="InterPro" id="IPR021838">
    <property type="entry name" value="DUF3431"/>
</dbReference>
<sequence>MFQSAHSLAVAALGLSASALAIPVRRDVSADVLANLNLFEQYSATAYCASDYNAAAGATISCEADNCPLVQEAGATALYSFYDVGTGDNTGLIAKDDTNKLIVLTFRGSHNFENWIANLKFAKIDASATCDGCETHDGFTKAWQSVSANITAQLSDAVSANPDYQIVATGHSLGAALATLAAVDLRLAGNKVDLYTYGSPRVGNTAFATFLSSQSGGTNYRVTHTDDPVPKLPPLDFGYSQPTPEYWDTAATNASVKGTDITVVQGIDSDQGNDGTPTGLDIAAHLWYFNGIAKCAMELAGPGSTGRASKRVVARASAVAMLLHGTVKPMRPVSGRRRLRPLILALMVLCGIYWISTTPNHRLSTSISSSRSSSRSPASLERFSSPNAKAAGAGLQVPVSAPTPASTASKKDLVVASMLGDNTTWLYDNLPDWRKNVFVVDDKTADLTVVKNKGRESMVYLTYIIDNYDHLPDHMLFIHSSRYQWHNDDPYYDGVPMINRFQIPYLEEVGYVNLRCAWVLGCPEEIHPMTDSDIDVVHAGAYFMNGFKALFPGTKVPDAVGVSCCAQFGVARWKILERPKSDYQRYKKWLLETDLDDAMSGRIMEYSWHMIFGMEPIHCPDAAECYCKVWGLCDLNCSPWDCEDRYILPPFSNLPEGWPYIGWNGEPQDPTARDVPEVIF</sequence>
<dbReference type="RefSeq" id="XP_035341724.1">
    <property type="nucleotide sequence ID" value="XM_035485831.1"/>
</dbReference>
<dbReference type="Pfam" id="PF11913">
    <property type="entry name" value="DUF3431"/>
    <property type="match status" value="1"/>
</dbReference>
<protein>
    <recommendedName>
        <fullName evidence="7">Fungal lipase-like domain-containing protein</fullName>
    </recommendedName>
</protein>
<feature type="domain" description="Fungal lipase-type" evidence="3">
    <location>
        <begin position="103"/>
        <end position="236"/>
    </location>
</feature>
<reference evidence="6" key="1">
    <citation type="submission" date="2020-06" db="EMBL/GenBank/DDBJ databases">
        <title>A chromosome-scale genome assembly of Talaromyces rugulosus W13939.</title>
        <authorList>
            <person name="Wang B."/>
            <person name="Guo L."/>
            <person name="Ye K."/>
            <person name="Wang L."/>
        </authorList>
    </citation>
    <scope>NUCLEOTIDE SEQUENCE [LARGE SCALE GENOMIC DNA]</scope>
    <source>
        <strain evidence="6">W13939</strain>
    </source>
</reference>
<dbReference type="GeneID" id="55990147"/>
<feature type="region of interest" description="Disordered" evidence="1">
    <location>
        <begin position="363"/>
        <end position="382"/>
    </location>
</feature>
<dbReference type="Proteomes" id="UP000509510">
    <property type="component" value="Chromosome II"/>
</dbReference>
<evidence type="ECO:0000256" key="2">
    <source>
        <dbReference type="SAM" id="SignalP"/>
    </source>
</evidence>
<evidence type="ECO:0000259" key="4">
    <source>
        <dbReference type="Pfam" id="PF03893"/>
    </source>
</evidence>
<dbReference type="OrthoDB" id="426718at2759"/>
<accession>A0A7H8QNW5</accession>
<evidence type="ECO:0008006" key="7">
    <source>
        <dbReference type="Google" id="ProtNLM"/>
    </source>
</evidence>
<dbReference type="KEGG" id="trg:TRUGW13939_02640"/>
<dbReference type="Pfam" id="PF03893">
    <property type="entry name" value="Lipase3_N"/>
    <property type="match status" value="1"/>
</dbReference>
<dbReference type="InterPro" id="IPR002921">
    <property type="entry name" value="Fungal_lipase-type"/>
</dbReference>
<feature type="domain" description="Mono-/di-acylglycerol lipase N-terminal" evidence="4">
    <location>
        <begin position="9"/>
        <end position="78"/>
    </location>
</feature>
<dbReference type="Gene3D" id="3.40.50.1820">
    <property type="entry name" value="alpha/beta hydrolase"/>
    <property type="match status" value="1"/>
</dbReference>
<evidence type="ECO:0000313" key="6">
    <source>
        <dbReference type="Proteomes" id="UP000509510"/>
    </source>
</evidence>
<dbReference type="Pfam" id="PF01764">
    <property type="entry name" value="Lipase_3"/>
    <property type="match status" value="1"/>
</dbReference>
<keyword evidence="6" id="KW-1185">Reference proteome</keyword>
<dbReference type="PANTHER" id="PTHR37490">
    <property type="entry name" value="EXPRESSED PROTEIN"/>
    <property type="match status" value="1"/>
</dbReference>